<dbReference type="Pfam" id="PF07714">
    <property type="entry name" value="PK_Tyr_Ser-Thr"/>
    <property type="match status" value="1"/>
</dbReference>
<keyword evidence="16" id="KW-0325">Glycoprotein</keyword>
<evidence type="ECO:0000256" key="5">
    <source>
        <dbReference type="ARBA" id="ARBA00022614"/>
    </source>
</evidence>
<evidence type="ECO:0000256" key="14">
    <source>
        <dbReference type="ARBA" id="ARBA00023136"/>
    </source>
</evidence>
<keyword evidence="13 20" id="KW-1133">Transmembrane helix</keyword>
<feature type="transmembrane region" description="Helical" evidence="20">
    <location>
        <begin position="20"/>
        <end position="42"/>
    </location>
</feature>
<dbReference type="FunFam" id="1.10.510.10:FF:000480">
    <property type="entry name" value="Pollen receptor-like kinase 1"/>
    <property type="match status" value="1"/>
</dbReference>
<organism evidence="22 23">
    <name type="scientific">Lupinus albus</name>
    <name type="common">White lupine</name>
    <name type="synonym">Lupinus termis</name>
    <dbReference type="NCBI Taxonomy" id="3870"/>
    <lineage>
        <taxon>Eukaryota</taxon>
        <taxon>Viridiplantae</taxon>
        <taxon>Streptophyta</taxon>
        <taxon>Embryophyta</taxon>
        <taxon>Tracheophyta</taxon>
        <taxon>Spermatophyta</taxon>
        <taxon>Magnoliopsida</taxon>
        <taxon>eudicotyledons</taxon>
        <taxon>Gunneridae</taxon>
        <taxon>Pentapetalae</taxon>
        <taxon>rosids</taxon>
        <taxon>fabids</taxon>
        <taxon>Fabales</taxon>
        <taxon>Fabaceae</taxon>
        <taxon>Papilionoideae</taxon>
        <taxon>50 kb inversion clade</taxon>
        <taxon>genistoids sensu lato</taxon>
        <taxon>core genistoids</taxon>
        <taxon>Genisteae</taxon>
        <taxon>Lupinus</taxon>
    </lineage>
</organism>
<proteinExistence type="inferred from homology"/>
<dbReference type="InterPro" id="IPR013210">
    <property type="entry name" value="LRR_N_plant-typ"/>
</dbReference>
<dbReference type="InterPro" id="IPR001245">
    <property type="entry name" value="Ser-Thr/Tyr_kinase_cat_dom"/>
</dbReference>
<evidence type="ECO:0000256" key="15">
    <source>
        <dbReference type="ARBA" id="ARBA00023170"/>
    </source>
</evidence>
<comment type="subcellular location">
    <subcellularLocation>
        <location evidence="1">Membrane</location>
        <topology evidence="1">Single-pass membrane protein</topology>
    </subcellularLocation>
</comment>
<evidence type="ECO:0000256" key="6">
    <source>
        <dbReference type="ARBA" id="ARBA00022679"/>
    </source>
</evidence>
<dbReference type="PANTHER" id="PTHR48007">
    <property type="entry name" value="LEUCINE-RICH REPEAT RECEPTOR-LIKE PROTEIN KINASE PXC1"/>
    <property type="match status" value="1"/>
</dbReference>
<feature type="compositionally biased region" description="Polar residues" evidence="19">
    <location>
        <begin position="293"/>
        <end position="304"/>
    </location>
</feature>
<keyword evidence="5" id="KW-0433">Leucine-rich repeat</keyword>
<keyword evidence="4" id="KW-0597">Phosphoprotein</keyword>
<keyword evidence="9" id="KW-0677">Repeat</keyword>
<evidence type="ECO:0000256" key="19">
    <source>
        <dbReference type="SAM" id="MobiDB-lite"/>
    </source>
</evidence>
<dbReference type="SUPFAM" id="SSF56112">
    <property type="entry name" value="Protein kinase-like (PK-like)"/>
    <property type="match status" value="1"/>
</dbReference>
<comment type="similarity">
    <text evidence="2">Belongs to the protein kinase superfamily. Ser/Thr protein kinase family.</text>
</comment>
<evidence type="ECO:0000259" key="21">
    <source>
        <dbReference type="PROSITE" id="PS50011"/>
    </source>
</evidence>
<feature type="domain" description="Protein kinase" evidence="21">
    <location>
        <begin position="354"/>
        <end position="629"/>
    </location>
</feature>
<dbReference type="OrthoDB" id="418615at2759"/>
<keyword evidence="12" id="KW-0067">ATP-binding</keyword>
<dbReference type="GO" id="GO:0016020">
    <property type="term" value="C:membrane"/>
    <property type="evidence" value="ECO:0007669"/>
    <property type="project" value="UniProtKB-SubCell"/>
</dbReference>
<evidence type="ECO:0000256" key="1">
    <source>
        <dbReference type="ARBA" id="ARBA00004167"/>
    </source>
</evidence>
<accession>A0A6A4P537</accession>
<dbReference type="EC" id="2.7.11.1" evidence="3"/>
<dbReference type="GO" id="GO:0004674">
    <property type="term" value="F:protein serine/threonine kinase activity"/>
    <property type="evidence" value="ECO:0007669"/>
    <property type="project" value="UniProtKB-EC"/>
</dbReference>
<feature type="transmembrane region" description="Helical" evidence="20">
    <location>
        <begin position="257"/>
        <end position="282"/>
    </location>
</feature>
<evidence type="ECO:0000313" key="22">
    <source>
        <dbReference type="EMBL" id="KAE9597835.1"/>
    </source>
</evidence>
<keyword evidence="23" id="KW-1185">Reference proteome</keyword>
<evidence type="ECO:0000256" key="18">
    <source>
        <dbReference type="ARBA" id="ARBA00048679"/>
    </source>
</evidence>
<evidence type="ECO:0000256" key="9">
    <source>
        <dbReference type="ARBA" id="ARBA00022737"/>
    </source>
</evidence>
<dbReference type="Pfam" id="PF13855">
    <property type="entry name" value="LRR_8"/>
    <property type="match status" value="1"/>
</dbReference>
<dbReference type="GO" id="GO:0005524">
    <property type="term" value="F:ATP binding"/>
    <property type="evidence" value="ECO:0007669"/>
    <property type="project" value="UniProtKB-KW"/>
</dbReference>
<keyword evidence="7 20" id="KW-0812">Transmembrane</keyword>
<comment type="caution">
    <text evidence="22">The sequence shown here is derived from an EMBL/GenBank/DDBJ whole genome shotgun (WGS) entry which is preliminary data.</text>
</comment>
<gene>
    <name evidence="22" type="ORF">Lalb_Chr16g0390811</name>
</gene>
<reference evidence="23" key="1">
    <citation type="journal article" date="2020" name="Nat. Commun.">
        <title>Genome sequence of the cluster root forming white lupin.</title>
        <authorList>
            <person name="Hufnagel B."/>
            <person name="Marques A."/>
            <person name="Soriano A."/>
            <person name="Marques L."/>
            <person name="Divol F."/>
            <person name="Doumas P."/>
            <person name="Sallet E."/>
            <person name="Mancinotti D."/>
            <person name="Carrere S."/>
            <person name="Marande W."/>
            <person name="Arribat S."/>
            <person name="Keller J."/>
            <person name="Huneau C."/>
            <person name="Blein T."/>
            <person name="Aime D."/>
            <person name="Laguerre M."/>
            <person name="Taylor J."/>
            <person name="Schubert V."/>
            <person name="Nelson M."/>
            <person name="Geu-Flores F."/>
            <person name="Crespi M."/>
            <person name="Gallardo-Guerrero K."/>
            <person name="Delaux P.-M."/>
            <person name="Salse J."/>
            <person name="Berges H."/>
            <person name="Guyot R."/>
            <person name="Gouzy J."/>
            <person name="Peret B."/>
        </authorList>
    </citation>
    <scope>NUCLEOTIDE SEQUENCE [LARGE SCALE GENOMIC DNA]</scope>
    <source>
        <strain evidence="23">cv. Amiga</strain>
    </source>
</reference>
<evidence type="ECO:0000256" key="17">
    <source>
        <dbReference type="ARBA" id="ARBA00047899"/>
    </source>
</evidence>
<dbReference type="PROSITE" id="PS50011">
    <property type="entry name" value="PROTEIN_KINASE_DOM"/>
    <property type="match status" value="1"/>
</dbReference>
<dbReference type="EMBL" id="WOCE01000016">
    <property type="protein sequence ID" value="KAE9597835.1"/>
    <property type="molecule type" value="Genomic_DNA"/>
</dbReference>
<dbReference type="SUPFAM" id="SSF52058">
    <property type="entry name" value="L domain-like"/>
    <property type="match status" value="1"/>
</dbReference>
<keyword evidence="6" id="KW-0808">Transferase</keyword>
<dbReference type="FunFam" id="3.80.10.10:FF:000041">
    <property type="entry name" value="LRR receptor-like serine/threonine-protein kinase ERECTA"/>
    <property type="match status" value="1"/>
</dbReference>
<keyword evidence="11" id="KW-0418">Kinase</keyword>
<dbReference type="InterPro" id="IPR001611">
    <property type="entry name" value="Leu-rich_rpt"/>
</dbReference>
<dbReference type="InterPro" id="IPR011009">
    <property type="entry name" value="Kinase-like_dom_sf"/>
</dbReference>
<comment type="catalytic activity">
    <reaction evidence="17">
        <text>L-threonyl-[protein] + ATP = O-phospho-L-threonyl-[protein] + ADP + H(+)</text>
        <dbReference type="Rhea" id="RHEA:46608"/>
        <dbReference type="Rhea" id="RHEA-COMP:11060"/>
        <dbReference type="Rhea" id="RHEA-COMP:11605"/>
        <dbReference type="ChEBI" id="CHEBI:15378"/>
        <dbReference type="ChEBI" id="CHEBI:30013"/>
        <dbReference type="ChEBI" id="CHEBI:30616"/>
        <dbReference type="ChEBI" id="CHEBI:61977"/>
        <dbReference type="ChEBI" id="CHEBI:456216"/>
        <dbReference type="EC" id="2.7.11.1"/>
    </reaction>
</comment>
<keyword evidence="8" id="KW-0732">Signal</keyword>
<dbReference type="Proteomes" id="UP000447434">
    <property type="component" value="Chromosome 16"/>
</dbReference>
<dbReference type="InterPro" id="IPR046959">
    <property type="entry name" value="PRK1-6/SRF4-like"/>
</dbReference>
<dbReference type="AlphaFoldDB" id="A0A6A4P537"/>
<dbReference type="InterPro" id="IPR032675">
    <property type="entry name" value="LRR_dom_sf"/>
</dbReference>
<dbReference type="Pfam" id="PF08263">
    <property type="entry name" value="LRRNT_2"/>
    <property type="match status" value="1"/>
</dbReference>
<evidence type="ECO:0000256" key="11">
    <source>
        <dbReference type="ARBA" id="ARBA00022777"/>
    </source>
</evidence>
<keyword evidence="15" id="KW-0675">Receptor</keyword>
<dbReference type="Gene3D" id="1.10.510.10">
    <property type="entry name" value="Transferase(Phosphotransferase) domain 1"/>
    <property type="match status" value="1"/>
</dbReference>
<sequence>MALIIIGVVNNNVTTCWIKTFFYILCFIVVGSYGALDSELLLKFRDKLQNNNALSSWNALTTPCVSDHHGAKGNNNWAGVICNGGKVWGLKLENMGLKGVIDVDSLKELPYLRTISFMNNDFDGTLPEINKLVGLKTIYLSNNKFSGEIPASAFEGMKWLKKIHFSNNQFSGAIPSSLTKLSRLMDLRLDGNKFSGHIPFLQQNTLKSFSVANNQLQGEIPASLSKISHHSFSGNEELCGAPLEACVGGHHPKKASFICIIVVAVVVGLAMICVIGAIIFILHRRRKRNAITSIESNNSPSSVGHNKKAVNETSDGSHRSTRSTSSNHSRRDNNMKLSFIKDDSERFDLHELLRASAEILGSGCYSSSYKASLMSGTKIVVKRFKQMNNVGREEFQEHMRRIGRLNHTNLLPLVAYYYRKEEKLLVSHYVQNGSLAVRLHGHQALGEPSLDWATRLKIVKGIAKGLEYLYKDMPSLIAPHGNLKSSNVLLTQSFEPLLSDYGLVPVINQELAQDIIVIYKSPEYLHHGRITKKSDVWCLGILILEILSGKFPSNFLQKGKGSELSLANWVLSFDPQEWTNEVFDKDMGETKNSEGEMVKLLKVALECCEGDVDKRLDLKEALEKIQEVKERDMN</sequence>
<evidence type="ECO:0000256" key="4">
    <source>
        <dbReference type="ARBA" id="ARBA00022553"/>
    </source>
</evidence>
<evidence type="ECO:0000256" key="8">
    <source>
        <dbReference type="ARBA" id="ARBA00022729"/>
    </source>
</evidence>
<dbReference type="FunFam" id="3.30.200.20:FF:000307">
    <property type="entry name" value="pollen receptor-like kinase 1"/>
    <property type="match status" value="1"/>
</dbReference>
<evidence type="ECO:0000256" key="20">
    <source>
        <dbReference type="SAM" id="Phobius"/>
    </source>
</evidence>
<protein>
    <recommendedName>
        <fullName evidence="3">non-specific serine/threonine protein kinase</fullName>
        <ecNumber evidence="3">2.7.11.1</ecNumber>
    </recommendedName>
</protein>
<evidence type="ECO:0000256" key="10">
    <source>
        <dbReference type="ARBA" id="ARBA00022741"/>
    </source>
</evidence>
<feature type="region of interest" description="Disordered" evidence="19">
    <location>
        <begin position="293"/>
        <end position="335"/>
    </location>
</feature>
<keyword evidence="14 20" id="KW-0472">Membrane</keyword>
<evidence type="ECO:0000313" key="23">
    <source>
        <dbReference type="Proteomes" id="UP000447434"/>
    </source>
</evidence>
<evidence type="ECO:0000256" key="16">
    <source>
        <dbReference type="ARBA" id="ARBA00023180"/>
    </source>
</evidence>
<dbReference type="Gene3D" id="3.30.200.20">
    <property type="entry name" value="Phosphorylase Kinase, domain 1"/>
    <property type="match status" value="1"/>
</dbReference>
<evidence type="ECO:0000256" key="12">
    <source>
        <dbReference type="ARBA" id="ARBA00022840"/>
    </source>
</evidence>
<comment type="catalytic activity">
    <reaction evidence="18">
        <text>L-seryl-[protein] + ATP = O-phospho-L-seryl-[protein] + ADP + H(+)</text>
        <dbReference type="Rhea" id="RHEA:17989"/>
        <dbReference type="Rhea" id="RHEA-COMP:9863"/>
        <dbReference type="Rhea" id="RHEA-COMP:11604"/>
        <dbReference type="ChEBI" id="CHEBI:15378"/>
        <dbReference type="ChEBI" id="CHEBI:29999"/>
        <dbReference type="ChEBI" id="CHEBI:30616"/>
        <dbReference type="ChEBI" id="CHEBI:83421"/>
        <dbReference type="ChEBI" id="CHEBI:456216"/>
        <dbReference type="EC" id="2.7.11.1"/>
    </reaction>
</comment>
<evidence type="ECO:0000256" key="13">
    <source>
        <dbReference type="ARBA" id="ARBA00022989"/>
    </source>
</evidence>
<evidence type="ECO:0000256" key="3">
    <source>
        <dbReference type="ARBA" id="ARBA00012513"/>
    </source>
</evidence>
<dbReference type="PANTHER" id="PTHR48007:SF64">
    <property type="entry name" value="POLLEN RECEPTOR-LIKE KINASE 1"/>
    <property type="match status" value="1"/>
</dbReference>
<dbReference type="Gene3D" id="3.80.10.10">
    <property type="entry name" value="Ribonuclease Inhibitor"/>
    <property type="match status" value="2"/>
</dbReference>
<name>A0A6A4P537_LUPAL</name>
<dbReference type="InterPro" id="IPR000719">
    <property type="entry name" value="Prot_kinase_dom"/>
</dbReference>
<evidence type="ECO:0000256" key="2">
    <source>
        <dbReference type="ARBA" id="ARBA00008684"/>
    </source>
</evidence>
<evidence type="ECO:0000256" key="7">
    <source>
        <dbReference type="ARBA" id="ARBA00022692"/>
    </source>
</evidence>
<keyword evidence="10" id="KW-0547">Nucleotide-binding</keyword>